<feature type="modified residue" description="4-aspartylphosphate" evidence="3">
    <location>
        <position position="52"/>
    </location>
</feature>
<evidence type="ECO:0000256" key="2">
    <source>
        <dbReference type="ARBA" id="ARBA00023012"/>
    </source>
</evidence>
<dbReference type="PROSITE" id="PS50110">
    <property type="entry name" value="RESPONSE_REGULATORY"/>
    <property type="match status" value="1"/>
</dbReference>
<gene>
    <name evidence="5" type="ORF">BSOLF_0437</name>
</gene>
<keyword evidence="2" id="KW-0902">Two-component regulatory system</keyword>
<dbReference type="SMART" id="SM00448">
    <property type="entry name" value="REC"/>
    <property type="match status" value="1"/>
</dbReference>
<keyword evidence="5" id="KW-0808">Transferase</keyword>
<keyword evidence="1 3" id="KW-0597">Phosphoprotein</keyword>
<name>A0A2R6Y5H4_9BACL</name>
<evidence type="ECO:0000256" key="1">
    <source>
        <dbReference type="ARBA" id="ARBA00022553"/>
    </source>
</evidence>
<evidence type="ECO:0000313" key="5">
    <source>
        <dbReference type="EMBL" id="PTQ57926.1"/>
    </source>
</evidence>
<proteinExistence type="predicted"/>
<dbReference type="PANTHER" id="PTHR45339">
    <property type="entry name" value="HYBRID SIGNAL TRANSDUCTION HISTIDINE KINASE J"/>
    <property type="match status" value="1"/>
</dbReference>
<dbReference type="Pfam" id="PF00072">
    <property type="entry name" value="Response_reg"/>
    <property type="match status" value="1"/>
</dbReference>
<dbReference type="InterPro" id="IPR001789">
    <property type="entry name" value="Sig_transdc_resp-reg_receiver"/>
</dbReference>
<accession>A0A2R6Y5H4</accession>
<dbReference type="InterPro" id="IPR011006">
    <property type="entry name" value="CheY-like_superfamily"/>
</dbReference>
<protein>
    <submittedName>
        <fullName evidence="5">Sensory box histidine kinase/response regulator</fullName>
    </submittedName>
</protein>
<sequence length="122" mass="13830">MKRILIVEDNPTNALLFHDVLSEQGYAVDVAEEGERAFELLEQNDYDLLLLDIHLPGMDGLSIARTLRSLPDYQHLKIVGISALVTEREIQAAYAAGFDDYVTKPISLRPFVETIRRHLHEA</sequence>
<evidence type="ECO:0000256" key="3">
    <source>
        <dbReference type="PROSITE-ProRule" id="PRU00169"/>
    </source>
</evidence>
<dbReference type="Gene3D" id="3.40.50.2300">
    <property type="match status" value="1"/>
</dbReference>
<feature type="domain" description="Response regulatory" evidence="4">
    <location>
        <begin position="3"/>
        <end position="119"/>
    </location>
</feature>
<keyword evidence="5" id="KW-0418">Kinase</keyword>
<comment type="caution">
    <text evidence="5">The sequence shown here is derived from an EMBL/GenBank/DDBJ whole genome shotgun (WGS) entry which is preliminary data.</text>
</comment>
<dbReference type="PANTHER" id="PTHR45339:SF1">
    <property type="entry name" value="HYBRID SIGNAL TRANSDUCTION HISTIDINE KINASE J"/>
    <property type="match status" value="1"/>
</dbReference>
<reference evidence="6" key="1">
    <citation type="journal article" date="2018" name="Sci. Rep.">
        <title>Lignite coal burning seam in the remote Altai Mountains harbors a hydrogen-driven thermophilic microbial community.</title>
        <authorList>
            <person name="Kadnikov V.V."/>
            <person name="Mardanov A.V."/>
            <person name="Ivasenko D.A."/>
            <person name="Antsiferov D.V."/>
            <person name="Beletsky A.V."/>
            <person name="Karnachuk O.V."/>
            <person name="Ravin N.V."/>
        </authorList>
    </citation>
    <scope>NUCLEOTIDE SEQUENCE [LARGE SCALE GENOMIC DNA]</scope>
</reference>
<dbReference type="SUPFAM" id="SSF52172">
    <property type="entry name" value="CheY-like"/>
    <property type="match status" value="1"/>
</dbReference>
<dbReference type="Proteomes" id="UP000244338">
    <property type="component" value="Unassembled WGS sequence"/>
</dbReference>
<dbReference type="GO" id="GO:0000160">
    <property type="term" value="P:phosphorelay signal transduction system"/>
    <property type="evidence" value="ECO:0007669"/>
    <property type="project" value="UniProtKB-KW"/>
</dbReference>
<dbReference type="EMBL" id="PEBX01000001">
    <property type="protein sequence ID" value="PTQ57926.1"/>
    <property type="molecule type" value="Genomic_DNA"/>
</dbReference>
<dbReference type="GO" id="GO:0016301">
    <property type="term" value="F:kinase activity"/>
    <property type="evidence" value="ECO:0007669"/>
    <property type="project" value="UniProtKB-KW"/>
</dbReference>
<organism evidence="5 6">
    <name type="scientific">Candidatus Carbonibacillus altaicus</name>
    <dbReference type="NCBI Taxonomy" id="2163959"/>
    <lineage>
        <taxon>Bacteria</taxon>
        <taxon>Bacillati</taxon>
        <taxon>Bacillota</taxon>
        <taxon>Bacilli</taxon>
        <taxon>Bacillales</taxon>
        <taxon>Candidatus Carbonibacillus</taxon>
    </lineage>
</organism>
<evidence type="ECO:0000313" key="6">
    <source>
        <dbReference type="Proteomes" id="UP000244338"/>
    </source>
</evidence>
<evidence type="ECO:0000259" key="4">
    <source>
        <dbReference type="PROSITE" id="PS50110"/>
    </source>
</evidence>
<dbReference type="AlphaFoldDB" id="A0A2R6Y5H4"/>